<reference evidence="4 5" key="1">
    <citation type="submission" date="2017-05" db="EMBL/GenBank/DDBJ databases">
        <title>Vagococcus spp. assemblies.</title>
        <authorList>
            <person name="Gulvik C.A."/>
        </authorList>
    </citation>
    <scope>NUCLEOTIDE SEQUENCE [LARGE SCALE GENOMIC DNA]</scope>
    <source>
        <strain evidence="4 5">SS1714</strain>
    </source>
</reference>
<dbReference type="HAMAP" id="MF_00457">
    <property type="entry name" value="UPF0173"/>
    <property type="match status" value="1"/>
</dbReference>
<protein>
    <recommendedName>
        <fullName evidence="2">UPF0173 metal-dependent hydrolase CBF28_03445</fullName>
    </recommendedName>
</protein>
<sequence>MEITYHGHSVISVITNDGTRLLFDPFITGNSLTDLKARDVKADYLLITHGHNDHIGDMISIAKKNDATIIAIPEIVHLATKNGVEKTHAMNIGGSFEFPFGRVKMVFSQHSSGYELGKEMLYMGEPAGFVLEIEGKTIYHAGDTAYFSDMALLSEDFEIEVAFLPIGDNFTMGLKDAAKASRTIQAKKVVPIHYNTFPVIKQNPNEFVALLPEGIGQVMAVGETLTVD</sequence>
<dbReference type="InterPro" id="IPR036866">
    <property type="entry name" value="RibonucZ/Hydroxyglut_hydro"/>
</dbReference>
<dbReference type="SMART" id="SM00849">
    <property type="entry name" value="Lactamase_B"/>
    <property type="match status" value="1"/>
</dbReference>
<accession>A0A430B6X7</accession>
<dbReference type="PANTHER" id="PTHR43546:SF3">
    <property type="entry name" value="UPF0173 METAL-DEPENDENT HYDROLASE MJ1163"/>
    <property type="match status" value="1"/>
</dbReference>
<dbReference type="Proteomes" id="UP000288028">
    <property type="component" value="Unassembled WGS sequence"/>
</dbReference>
<dbReference type="InterPro" id="IPR050114">
    <property type="entry name" value="UPF0173_UPF0282_UlaG_hydrolase"/>
</dbReference>
<dbReference type="EMBL" id="NGKB01000003">
    <property type="protein sequence ID" value="RSU16018.1"/>
    <property type="molecule type" value="Genomic_DNA"/>
</dbReference>
<dbReference type="AlphaFoldDB" id="A0A430B6X7"/>
<keyword evidence="1 2" id="KW-0378">Hydrolase</keyword>
<evidence type="ECO:0000259" key="3">
    <source>
        <dbReference type="SMART" id="SM00849"/>
    </source>
</evidence>
<organism evidence="4 5">
    <name type="scientific">Vagococcus carniphilus</name>
    <dbReference type="NCBI Taxonomy" id="218144"/>
    <lineage>
        <taxon>Bacteria</taxon>
        <taxon>Bacillati</taxon>
        <taxon>Bacillota</taxon>
        <taxon>Bacilli</taxon>
        <taxon>Lactobacillales</taxon>
        <taxon>Enterococcaceae</taxon>
        <taxon>Vagococcus</taxon>
    </lineage>
</organism>
<evidence type="ECO:0000313" key="4">
    <source>
        <dbReference type="EMBL" id="RSU16018.1"/>
    </source>
</evidence>
<dbReference type="OrthoDB" id="9789133at2"/>
<evidence type="ECO:0000256" key="2">
    <source>
        <dbReference type="HAMAP-Rule" id="MF_00457"/>
    </source>
</evidence>
<dbReference type="GO" id="GO:0016787">
    <property type="term" value="F:hydrolase activity"/>
    <property type="evidence" value="ECO:0007669"/>
    <property type="project" value="UniProtKB-UniRule"/>
</dbReference>
<comment type="caution">
    <text evidence="4">The sequence shown here is derived from an EMBL/GenBank/DDBJ whole genome shotgun (WGS) entry which is preliminary data.</text>
</comment>
<name>A0A430B6X7_9ENTE</name>
<feature type="domain" description="Metallo-beta-lactamase" evidence="3">
    <location>
        <begin position="7"/>
        <end position="193"/>
    </location>
</feature>
<dbReference type="InterPro" id="IPR001279">
    <property type="entry name" value="Metallo-B-lactamas"/>
</dbReference>
<gene>
    <name evidence="4" type="ORF">CBF28_03445</name>
</gene>
<dbReference type="Pfam" id="PF12706">
    <property type="entry name" value="Lactamase_B_2"/>
    <property type="match status" value="1"/>
</dbReference>
<keyword evidence="5" id="KW-1185">Reference proteome</keyword>
<dbReference type="Gene3D" id="3.60.15.10">
    <property type="entry name" value="Ribonuclease Z/Hydroxyacylglutathione hydrolase-like"/>
    <property type="match status" value="1"/>
</dbReference>
<dbReference type="RefSeq" id="WP_126791984.1">
    <property type="nucleotide sequence ID" value="NZ_CP060720.1"/>
</dbReference>
<evidence type="ECO:0000313" key="5">
    <source>
        <dbReference type="Proteomes" id="UP000288028"/>
    </source>
</evidence>
<dbReference type="GeneID" id="95581490"/>
<dbReference type="InterPro" id="IPR022877">
    <property type="entry name" value="UPF0173"/>
</dbReference>
<proteinExistence type="inferred from homology"/>
<evidence type="ECO:0000256" key="1">
    <source>
        <dbReference type="ARBA" id="ARBA00022801"/>
    </source>
</evidence>
<comment type="similarity">
    <text evidence="2">Belongs to the UPF0173 family.</text>
</comment>
<dbReference type="PANTHER" id="PTHR43546">
    <property type="entry name" value="UPF0173 METAL-DEPENDENT HYDROLASE MJ1163-RELATED"/>
    <property type="match status" value="1"/>
</dbReference>
<dbReference type="SUPFAM" id="SSF56281">
    <property type="entry name" value="Metallo-hydrolase/oxidoreductase"/>
    <property type="match status" value="1"/>
</dbReference>
<dbReference type="NCBIfam" id="NF001911">
    <property type="entry name" value="PRK00685.1"/>
    <property type="match status" value="1"/>
</dbReference>